<proteinExistence type="predicted"/>
<dbReference type="RefSeq" id="WP_048384149.1">
    <property type="nucleotide sequence ID" value="NZ_CP011494.1"/>
</dbReference>
<dbReference type="STRING" id="330734.ABA45_02300"/>
<feature type="transmembrane region" description="Helical" evidence="1">
    <location>
        <begin position="135"/>
        <end position="157"/>
    </location>
</feature>
<sequence length="177" mass="20836">MKVTLKNFLVFLLIWCGFSIYQMDNQLRVTVYYSHLVSNSSAFKAEVTDGEHSRVTRRKTGSTDTYEVEYQFIDNSGVLRSGHSFVPKEEYKRLEGLPSSERKLSVLQYNFIPSKHYFKDDWLFRAQKNEIEIEIATAIFSGLLAGAFTFFILMKLWSLIRPCFFKIKHNKWHQRTP</sequence>
<keyword evidence="1" id="KW-1133">Transmembrane helix</keyword>
<name>A0A0H4HXK8_9GAMM</name>
<evidence type="ECO:0000256" key="1">
    <source>
        <dbReference type="SAM" id="Phobius"/>
    </source>
</evidence>
<organism evidence="2 3">
    <name type="scientific">Marinobacter psychrophilus</name>
    <dbReference type="NCBI Taxonomy" id="330734"/>
    <lineage>
        <taxon>Bacteria</taxon>
        <taxon>Pseudomonadati</taxon>
        <taxon>Pseudomonadota</taxon>
        <taxon>Gammaproteobacteria</taxon>
        <taxon>Pseudomonadales</taxon>
        <taxon>Marinobacteraceae</taxon>
        <taxon>Marinobacter</taxon>
    </lineage>
</organism>
<dbReference type="PATRIC" id="fig|330734.3.peg.514"/>
<keyword evidence="1" id="KW-0472">Membrane</keyword>
<keyword evidence="1" id="KW-0812">Transmembrane</keyword>
<dbReference type="AlphaFoldDB" id="A0A0H4HXK8"/>
<dbReference type="EMBL" id="CP011494">
    <property type="protein sequence ID" value="AKO51391.1"/>
    <property type="molecule type" value="Genomic_DNA"/>
</dbReference>
<evidence type="ECO:0000313" key="2">
    <source>
        <dbReference type="EMBL" id="AKO51391.1"/>
    </source>
</evidence>
<protein>
    <submittedName>
        <fullName evidence="2">Uncharacterized protein</fullName>
    </submittedName>
</protein>
<evidence type="ECO:0000313" key="3">
    <source>
        <dbReference type="Proteomes" id="UP000036406"/>
    </source>
</evidence>
<accession>A0A0H4HXK8</accession>
<gene>
    <name evidence="2" type="ORF">ABA45_02300</name>
</gene>
<dbReference type="Proteomes" id="UP000036406">
    <property type="component" value="Chromosome"/>
</dbReference>
<reference evidence="2 3" key="1">
    <citation type="submission" date="2015-05" db="EMBL/GenBank/DDBJ databases">
        <title>Complete genome of Marinobacter psychrophilus strain 20041T isolated from sea-ice of the Canadian Basin.</title>
        <authorList>
            <person name="Song L."/>
            <person name="Ren L."/>
            <person name="Yu Y."/>
            <person name="Wang X."/>
        </authorList>
    </citation>
    <scope>NUCLEOTIDE SEQUENCE [LARGE SCALE GENOMIC DNA]</scope>
    <source>
        <strain evidence="2 3">20041</strain>
    </source>
</reference>
<keyword evidence="3" id="KW-1185">Reference proteome</keyword>
<dbReference type="KEGG" id="mpq:ABA45_02300"/>